<dbReference type="EMBL" id="QGKV02000299">
    <property type="protein sequence ID" value="KAF3591728.1"/>
    <property type="molecule type" value="Genomic_DNA"/>
</dbReference>
<organism evidence="1">
    <name type="scientific">Brassica cretica</name>
    <name type="common">Mustard</name>
    <dbReference type="NCBI Taxonomy" id="69181"/>
    <lineage>
        <taxon>Eukaryota</taxon>
        <taxon>Viridiplantae</taxon>
        <taxon>Streptophyta</taxon>
        <taxon>Embryophyta</taxon>
        <taxon>Tracheophyta</taxon>
        <taxon>Spermatophyta</taxon>
        <taxon>Magnoliopsida</taxon>
        <taxon>eudicotyledons</taxon>
        <taxon>Gunneridae</taxon>
        <taxon>Pentapetalae</taxon>
        <taxon>rosids</taxon>
        <taxon>malvids</taxon>
        <taxon>Brassicales</taxon>
        <taxon>Brassicaceae</taxon>
        <taxon>Brassiceae</taxon>
        <taxon>Brassica</taxon>
    </lineage>
</organism>
<comment type="caution">
    <text evidence="1">The sequence shown here is derived from an EMBL/GenBank/DDBJ whole genome shotgun (WGS) entry which is preliminary data.</text>
</comment>
<name>A0A3N6TRC2_BRACR</name>
<evidence type="ECO:0000313" key="2">
    <source>
        <dbReference type="EMBL" id="KAF3591728.1"/>
    </source>
</evidence>
<evidence type="ECO:0000313" key="3">
    <source>
        <dbReference type="Proteomes" id="UP000266723"/>
    </source>
</evidence>
<reference evidence="2" key="2">
    <citation type="submission" date="2019-12" db="EMBL/GenBank/DDBJ databases">
        <authorList>
            <person name="Studholme D.J."/>
            <person name="Sarris P."/>
        </authorList>
    </citation>
    <scope>NUCLEOTIDE SEQUENCE</scope>
    <source>
        <strain evidence="2">PFS-1207/04</strain>
        <tissue evidence="2">Leaf</tissue>
    </source>
</reference>
<accession>A0A3N6TRC2</accession>
<sequence>MQVSLLQGGVSATIKDEFQRAVAYSYDNGLKARLETGHHEFGFAMETQVAKIKKSHKKAGEGTL</sequence>
<proteinExistence type="predicted"/>
<protein>
    <submittedName>
        <fullName evidence="1">Uncharacterized protein</fullName>
    </submittedName>
</protein>
<dbReference type="EMBL" id="QGKY02002305">
    <property type="protein sequence ID" value="KAF2534199.1"/>
    <property type="molecule type" value="Genomic_DNA"/>
</dbReference>
<dbReference type="AlphaFoldDB" id="A0A3N6TRC2"/>
<gene>
    <name evidence="2" type="ORF">DY000_02024939</name>
    <name evidence="1" type="ORF">F2Q70_00031650</name>
</gene>
<dbReference type="Proteomes" id="UP000266723">
    <property type="component" value="Unassembled WGS sequence"/>
</dbReference>
<keyword evidence="3" id="KW-1185">Reference proteome</keyword>
<evidence type="ECO:0000313" key="1">
    <source>
        <dbReference type="EMBL" id="KAF2534199.1"/>
    </source>
</evidence>
<reference evidence="1" key="1">
    <citation type="submission" date="2019-12" db="EMBL/GenBank/DDBJ databases">
        <title>Genome sequencing and annotation of Brassica cretica.</title>
        <authorList>
            <person name="Studholme D.J."/>
            <person name="Sarris P.F."/>
        </authorList>
    </citation>
    <scope>NUCLEOTIDE SEQUENCE</scope>
    <source>
        <strain evidence="1">PFS-102/07</strain>
        <tissue evidence="1">Leaf</tissue>
    </source>
</reference>
<reference evidence="2 3" key="3">
    <citation type="journal article" date="2020" name="BMC Genomics">
        <title>Intraspecific diversification of the crop wild relative Brassica cretica Lam. using demographic model selection.</title>
        <authorList>
            <person name="Kioukis A."/>
            <person name="Michalopoulou V.A."/>
            <person name="Briers L."/>
            <person name="Pirintsos S."/>
            <person name="Studholme D.J."/>
            <person name="Pavlidis P."/>
            <person name="Sarris P.F."/>
        </authorList>
    </citation>
    <scope>NUCLEOTIDE SEQUENCE [LARGE SCALE GENOMIC DNA]</scope>
    <source>
        <strain evidence="3">cv. PFS-1207/04</strain>
        <strain evidence="2">PFS-1207/04</strain>
    </source>
</reference>